<name>A0A835H038_9MAGN</name>
<accession>A0A835H038</accession>
<sequence>MEDAMAENTFNDNTYQQSEELATGFVLRQLKTIAIEGFGFTNEFEVHIVRYLLENASILEKMKIRLLSSVQENVKMWWLAREMLLAFSKGSPNADIEFS</sequence>
<dbReference type="InterPro" id="IPR006566">
    <property type="entry name" value="FBD"/>
</dbReference>
<dbReference type="Proteomes" id="UP000631114">
    <property type="component" value="Unassembled WGS sequence"/>
</dbReference>
<dbReference type="Pfam" id="PF08387">
    <property type="entry name" value="FBD"/>
    <property type="match status" value="1"/>
</dbReference>
<proteinExistence type="predicted"/>
<protein>
    <recommendedName>
        <fullName evidence="1">FBD domain-containing protein</fullName>
    </recommendedName>
</protein>
<organism evidence="2 3">
    <name type="scientific">Coptis chinensis</name>
    <dbReference type="NCBI Taxonomy" id="261450"/>
    <lineage>
        <taxon>Eukaryota</taxon>
        <taxon>Viridiplantae</taxon>
        <taxon>Streptophyta</taxon>
        <taxon>Embryophyta</taxon>
        <taxon>Tracheophyta</taxon>
        <taxon>Spermatophyta</taxon>
        <taxon>Magnoliopsida</taxon>
        <taxon>Ranunculales</taxon>
        <taxon>Ranunculaceae</taxon>
        <taxon>Coptidoideae</taxon>
        <taxon>Coptis</taxon>
    </lineage>
</organism>
<keyword evidence="3" id="KW-1185">Reference proteome</keyword>
<comment type="caution">
    <text evidence="2">The sequence shown here is derived from an EMBL/GenBank/DDBJ whole genome shotgun (WGS) entry which is preliminary data.</text>
</comment>
<reference evidence="2 3" key="1">
    <citation type="submission" date="2020-10" db="EMBL/GenBank/DDBJ databases">
        <title>The Coptis chinensis genome and diversification of protoberbering-type alkaloids.</title>
        <authorList>
            <person name="Wang B."/>
            <person name="Shu S."/>
            <person name="Song C."/>
            <person name="Liu Y."/>
        </authorList>
    </citation>
    <scope>NUCLEOTIDE SEQUENCE [LARGE SCALE GENOMIC DNA]</scope>
    <source>
        <strain evidence="2">HL-2020</strain>
        <tissue evidence="2">Leaf</tissue>
    </source>
</reference>
<dbReference type="EMBL" id="JADFTS010000009">
    <property type="protein sequence ID" value="KAF9590761.1"/>
    <property type="molecule type" value="Genomic_DNA"/>
</dbReference>
<evidence type="ECO:0000259" key="1">
    <source>
        <dbReference type="SMART" id="SM00579"/>
    </source>
</evidence>
<evidence type="ECO:0000313" key="3">
    <source>
        <dbReference type="Proteomes" id="UP000631114"/>
    </source>
</evidence>
<dbReference type="OrthoDB" id="1939276at2759"/>
<evidence type="ECO:0000313" key="2">
    <source>
        <dbReference type="EMBL" id="KAF9590761.1"/>
    </source>
</evidence>
<feature type="domain" description="FBD" evidence="1">
    <location>
        <begin position="24"/>
        <end position="99"/>
    </location>
</feature>
<dbReference type="SMART" id="SM00579">
    <property type="entry name" value="FBD"/>
    <property type="match status" value="1"/>
</dbReference>
<dbReference type="AlphaFoldDB" id="A0A835H038"/>
<gene>
    <name evidence="2" type="ORF">IFM89_038288</name>
</gene>